<protein>
    <submittedName>
        <fullName evidence="2">Uncharacterized protein</fullName>
    </submittedName>
</protein>
<gene>
    <name evidence="2" type="ORF">G5V58_01875</name>
</gene>
<keyword evidence="1" id="KW-0472">Membrane</keyword>
<evidence type="ECO:0000256" key="1">
    <source>
        <dbReference type="SAM" id="Phobius"/>
    </source>
</evidence>
<dbReference type="Proteomes" id="UP000502996">
    <property type="component" value="Chromosome"/>
</dbReference>
<feature type="transmembrane region" description="Helical" evidence="1">
    <location>
        <begin position="94"/>
        <end position="121"/>
    </location>
</feature>
<reference evidence="2 3" key="1">
    <citation type="submission" date="2020-02" db="EMBL/GenBank/DDBJ databases">
        <title>Full genome sequence of Nocardioides sp. R-3366.</title>
        <authorList>
            <person name="Im W.-T."/>
        </authorList>
    </citation>
    <scope>NUCLEOTIDE SEQUENCE [LARGE SCALE GENOMIC DNA]</scope>
    <source>
        <strain evidence="2 3">R-3366</strain>
    </source>
</reference>
<organism evidence="2 3">
    <name type="scientific">Nocardioides anomalus</name>
    <dbReference type="NCBI Taxonomy" id="2712223"/>
    <lineage>
        <taxon>Bacteria</taxon>
        <taxon>Bacillati</taxon>
        <taxon>Actinomycetota</taxon>
        <taxon>Actinomycetes</taxon>
        <taxon>Propionibacteriales</taxon>
        <taxon>Nocardioidaceae</taxon>
        <taxon>Nocardioides</taxon>
    </lineage>
</organism>
<dbReference type="EMBL" id="CP049257">
    <property type="protein sequence ID" value="QIG41685.1"/>
    <property type="molecule type" value="Genomic_DNA"/>
</dbReference>
<dbReference type="KEGG" id="nano:G5V58_01875"/>
<evidence type="ECO:0000313" key="3">
    <source>
        <dbReference type="Proteomes" id="UP000502996"/>
    </source>
</evidence>
<evidence type="ECO:0000313" key="2">
    <source>
        <dbReference type="EMBL" id="QIG41685.1"/>
    </source>
</evidence>
<feature type="transmembrane region" description="Helical" evidence="1">
    <location>
        <begin position="170"/>
        <end position="191"/>
    </location>
</feature>
<feature type="transmembrane region" description="Helical" evidence="1">
    <location>
        <begin position="133"/>
        <end position="158"/>
    </location>
</feature>
<dbReference type="AlphaFoldDB" id="A0A6G6W9A7"/>
<dbReference type="RefSeq" id="WP_165228255.1">
    <property type="nucleotide sequence ID" value="NZ_CP049257.1"/>
</dbReference>
<keyword evidence="1" id="KW-1133">Transmembrane helix</keyword>
<keyword evidence="1" id="KW-0812">Transmembrane</keyword>
<feature type="transmembrane region" description="Helical" evidence="1">
    <location>
        <begin position="197"/>
        <end position="220"/>
    </location>
</feature>
<accession>A0A6G6W9A7</accession>
<proteinExistence type="predicted"/>
<sequence>MADRGWRPQLTAWVDRVDLVWGRMGVPAGERAELRAQLVRDLAQAVAEGAPLSELLDVDPARLAQDVVSSLGLTPVAPTAPAPAPPGRGAVARVVVGGLVGVAVGGLVSVLPVLAAMGWAFHHVPPGSARESAAILAAYAVAGLVTALAGGIGVSVACDDVPAPARPLRRGTLGLLASGAVATVLAVGYAATTGYSTAPGVVLTEVVLVVGVVVAGLALVGQRVVRAGG</sequence>
<name>A0A6G6W9A7_9ACTN</name>
<keyword evidence="3" id="KW-1185">Reference proteome</keyword>